<dbReference type="InterPro" id="IPR055398">
    <property type="entry name" value="Rossmann-like_BshC"/>
</dbReference>
<dbReference type="Proteomes" id="UP000190229">
    <property type="component" value="Unassembled WGS sequence"/>
</dbReference>
<dbReference type="GO" id="GO:0016874">
    <property type="term" value="F:ligase activity"/>
    <property type="evidence" value="ECO:0007669"/>
    <property type="project" value="UniProtKB-UniRule"/>
</dbReference>
<keyword evidence="1 2" id="KW-0436">Ligase</keyword>
<evidence type="ECO:0000259" key="3">
    <source>
        <dbReference type="Pfam" id="PF10079"/>
    </source>
</evidence>
<organism evidence="5 6">
    <name type="scientific">Ferroacidibacillus organovorans</name>
    <dbReference type="NCBI Taxonomy" id="1765683"/>
    <lineage>
        <taxon>Bacteria</taxon>
        <taxon>Bacillati</taxon>
        <taxon>Bacillota</taxon>
        <taxon>Bacilli</taxon>
        <taxon>Bacillales</taxon>
        <taxon>Alicyclobacillaceae</taxon>
        <taxon>Ferroacidibacillus</taxon>
    </lineage>
</organism>
<evidence type="ECO:0000313" key="5">
    <source>
        <dbReference type="EMBL" id="OPG16231.1"/>
    </source>
</evidence>
<sequence>MKLSRLRCRTGNDVTDAYLEGDARIRAFYDYGFDQASLKRRSFDVAQHYDETQRDLLLEAIREQLSNATEIQRAQWERLRDPRALVVVTGQQAGLFTGPLYTIHKALSTVALARQMEQEMNVPVIPVFWVAAEDHDFDEVASAHYVSDEGTLRRVSLKTRPVPRTPVGIHDVPAREMRGMLEQISADLRDGLYTADLVAELNTLHAAHSRMGTLFQKTLQAWLGEFPILVIDPTTRAMRRAAAAAFAQVLDRPRVFRDAALAGAKRLRDASFKAQVDVSAEHSLLYFIQDRVRSPLDLCEREDALKLRDSGESISIDTLKKRLRDEPEAFSAGVLYRPVVQDYLLPVLAYVGGAAEVSYHAMMGGIFHEAGRTIPPLFLRQRVTLVPPSIVRSAKKLGLSWRDDVHAALQEKVAQSMDPPLRRVVEEMKQEIRDLLSGRESYFEKVGGRARRDLHKAQDSFIREMERLALRSERVLRKKHVEHAALSERMISWLEPKGGEQERLLSPLSVIAHFGTSWMHSLADLDATDMNDMIYLEI</sequence>
<dbReference type="HAMAP" id="MF_01867">
    <property type="entry name" value="BshC"/>
    <property type="match status" value="1"/>
</dbReference>
<evidence type="ECO:0000313" key="6">
    <source>
        <dbReference type="Proteomes" id="UP000190229"/>
    </source>
</evidence>
<dbReference type="EC" id="6.-.-.-" evidence="2"/>
<name>A0A1V4ETK8_9BACL</name>
<comment type="caution">
    <text evidence="5">The sequence shown here is derived from an EMBL/GenBank/DDBJ whole genome shotgun (WGS) entry which is preliminary data.</text>
</comment>
<feature type="domain" description="Bacillithiol biosynthesis BshC N-terminal Rossmann-like" evidence="3">
    <location>
        <begin position="1"/>
        <end position="380"/>
    </location>
</feature>
<comment type="function">
    <text evidence="2">Involved in bacillithiol (BSH) biosynthesis. May catalyze the last step of the pathway, the addition of cysteine to glucosamine malate (GlcN-Mal) to generate BSH.</text>
</comment>
<dbReference type="AlphaFoldDB" id="A0A1V4ETK8"/>
<dbReference type="Pfam" id="PF10079">
    <property type="entry name" value="Rossmann-like_BshC"/>
    <property type="match status" value="1"/>
</dbReference>
<dbReference type="RefSeq" id="WP_079290518.1">
    <property type="nucleotide sequence ID" value="NZ_MWPS01000021.1"/>
</dbReference>
<feature type="domain" description="Bacillithiol biosynthesis BshC C-terminal coiled-coil" evidence="4">
    <location>
        <begin position="383"/>
        <end position="525"/>
    </location>
</feature>
<evidence type="ECO:0000256" key="1">
    <source>
        <dbReference type="ARBA" id="ARBA00022598"/>
    </source>
</evidence>
<evidence type="ECO:0000256" key="2">
    <source>
        <dbReference type="HAMAP-Rule" id="MF_01867"/>
    </source>
</evidence>
<accession>A0A1V4ETK8</accession>
<reference evidence="5 6" key="1">
    <citation type="submission" date="2017-02" db="EMBL/GenBank/DDBJ databases">
        <title>Draft genome of Acidibacillus ferrooxidans Huett2.</title>
        <authorList>
            <person name="Schopf S."/>
        </authorList>
    </citation>
    <scope>NUCLEOTIDE SEQUENCE [LARGE SCALE GENOMIC DNA]</scope>
    <source>
        <strain evidence="5 6">Huett2</strain>
    </source>
</reference>
<dbReference type="PIRSF" id="PIRSF012535">
    <property type="entry name" value="UCP012535"/>
    <property type="match status" value="1"/>
</dbReference>
<evidence type="ECO:0000259" key="4">
    <source>
        <dbReference type="Pfam" id="PF24850"/>
    </source>
</evidence>
<dbReference type="InterPro" id="IPR011199">
    <property type="entry name" value="Bacillithiol_biosynth_BshC"/>
</dbReference>
<dbReference type="Pfam" id="PF24850">
    <property type="entry name" value="CC_BshC"/>
    <property type="match status" value="1"/>
</dbReference>
<dbReference type="InterPro" id="IPR055399">
    <property type="entry name" value="CC_BshC"/>
</dbReference>
<protein>
    <recommendedName>
        <fullName evidence="2">Putative cysteine ligase BshC</fullName>
        <ecNumber evidence="2">6.-.-.-</ecNumber>
    </recommendedName>
</protein>
<proteinExistence type="inferred from homology"/>
<dbReference type="NCBIfam" id="TIGR03998">
    <property type="entry name" value="thiol_BshC"/>
    <property type="match status" value="1"/>
</dbReference>
<keyword evidence="6" id="KW-1185">Reference proteome</keyword>
<comment type="similarity">
    <text evidence="2">Belongs to the BshC family.</text>
</comment>
<gene>
    <name evidence="2" type="primary">bshC</name>
    <name evidence="5" type="ORF">B2M26_07935</name>
</gene>
<dbReference type="EMBL" id="MWPS01000021">
    <property type="protein sequence ID" value="OPG16231.1"/>
    <property type="molecule type" value="Genomic_DNA"/>
</dbReference>